<proteinExistence type="inferred from homology"/>
<comment type="similarity">
    <text evidence="2">Belongs to the prokaryotic molybdopterin-containing oxidoreductase family.</text>
</comment>
<dbReference type="Pfam" id="PF00384">
    <property type="entry name" value="Molybdopterin"/>
    <property type="match status" value="1"/>
</dbReference>
<evidence type="ECO:0000256" key="9">
    <source>
        <dbReference type="ARBA" id="ARBA00023014"/>
    </source>
</evidence>
<dbReference type="GO" id="GO:0043546">
    <property type="term" value="F:molybdopterin cofactor binding"/>
    <property type="evidence" value="ECO:0007669"/>
    <property type="project" value="InterPro"/>
</dbReference>
<evidence type="ECO:0000256" key="4">
    <source>
        <dbReference type="ARBA" id="ARBA00022505"/>
    </source>
</evidence>
<keyword evidence="6" id="KW-0732">Signal</keyword>
<dbReference type="Gene3D" id="3.40.228.10">
    <property type="entry name" value="Dimethylsulfoxide Reductase, domain 2"/>
    <property type="match status" value="1"/>
</dbReference>
<dbReference type="Proteomes" id="UP000253792">
    <property type="component" value="Unassembled WGS sequence"/>
</dbReference>
<dbReference type="SMART" id="SM00926">
    <property type="entry name" value="Molybdop_Fe4S4"/>
    <property type="match status" value="1"/>
</dbReference>
<accession>A0A369LDM2</accession>
<dbReference type="InterPro" id="IPR006657">
    <property type="entry name" value="MoPterin_dinucl-bd_dom"/>
</dbReference>
<evidence type="ECO:0000256" key="5">
    <source>
        <dbReference type="ARBA" id="ARBA00022723"/>
    </source>
</evidence>
<dbReference type="InterPro" id="IPR006655">
    <property type="entry name" value="Mopterin_OxRdtase_prok_CS"/>
</dbReference>
<dbReference type="Gene3D" id="3.30.200.210">
    <property type="match status" value="1"/>
</dbReference>
<dbReference type="InterPro" id="IPR006656">
    <property type="entry name" value="Mopterin_OxRdtase"/>
</dbReference>
<dbReference type="PROSITE" id="PS00932">
    <property type="entry name" value="MOLYBDOPTERIN_PROK_3"/>
    <property type="match status" value="1"/>
</dbReference>
<comment type="caution">
    <text evidence="11">The sequence shown here is derived from an EMBL/GenBank/DDBJ whole genome shotgun (WGS) entry which is preliminary data.</text>
</comment>
<dbReference type="EMBL" id="PPTP01000001">
    <property type="protein sequence ID" value="RDB57274.1"/>
    <property type="molecule type" value="Genomic_DNA"/>
</dbReference>
<dbReference type="GO" id="GO:0051539">
    <property type="term" value="F:4 iron, 4 sulfur cluster binding"/>
    <property type="evidence" value="ECO:0007669"/>
    <property type="project" value="UniProtKB-KW"/>
</dbReference>
<keyword evidence="3" id="KW-0004">4Fe-4S</keyword>
<evidence type="ECO:0000256" key="6">
    <source>
        <dbReference type="ARBA" id="ARBA00022729"/>
    </source>
</evidence>
<keyword evidence="12" id="KW-1185">Reference proteome</keyword>
<dbReference type="GO" id="GO:0016491">
    <property type="term" value="F:oxidoreductase activity"/>
    <property type="evidence" value="ECO:0007669"/>
    <property type="project" value="UniProtKB-KW"/>
</dbReference>
<dbReference type="PANTHER" id="PTHR43742:SF9">
    <property type="entry name" value="TETRATHIONATE REDUCTASE SUBUNIT A"/>
    <property type="match status" value="1"/>
</dbReference>
<evidence type="ECO:0000313" key="11">
    <source>
        <dbReference type="EMBL" id="RDB57274.1"/>
    </source>
</evidence>
<evidence type="ECO:0000256" key="3">
    <source>
        <dbReference type="ARBA" id="ARBA00022485"/>
    </source>
</evidence>
<evidence type="ECO:0000256" key="8">
    <source>
        <dbReference type="ARBA" id="ARBA00023004"/>
    </source>
</evidence>
<gene>
    <name evidence="11" type="ORF">C1880_00130</name>
</gene>
<keyword evidence="7" id="KW-0560">Oxidoreductase</keyword>
<dbReference type="SUPFAM" id="SSF50692">
    <property type="entry name" value="ADC-like"/>
    <property type="match status" value="1"/>
</dbReference>
<dbReference type="Pfam" id="PF04879">
    <property type="entry name" value="Molybdop_Fe4S4"/>
    <property type="match status" value="1"/>
</dbReference>
<dbReference type="GO" id="GO:0046872">
    <property type="term" value="F:metal ion binding"/>
    <property type="evidence" value="ECO:0007669"/>
    <property type="project" value="UniProtKB-KW"/>
</dbReference>
<dbReference type="Gene3D" id="3.40.50.740">
    <property type="match status" value="1"/>
</dbReference>
<evidence type="ECO:0000259" key="10">
    <source>
        <dbReference type="PROSITE" id="PS51669"/>
    </source>
</evidence>
<dbReference type="PROSITE" id="PS51669">
    <property type="entry name" value="4FE4S_MOW_BIS_MGD"/>
    <property type="match status" value="1"/>
</dbReference>
<dbReference type="OrthoDB" id="3169095at2"/>
<sequence length="994" mass="111264">MVGLQRGRGRNWPKPYALLWRRRNDFETIKNEMIGEDMSTTNMTRRSFTKVAAAVGAALAATESVQLLEDADKAFAAQSVERVMHKTACHGCTNCCPVRVYTEDGKVVKIEGDPDGPLNKGGVCLKCLSQIQTLYSPRHVLHPMKRVGERGQNKWEAISWDEALDLAGEQIATAVKKFGPYSYWSARGGGGAYIEWETWGMDYTVGGCNSLASGACQCAMPRDFVSSTSVGFNCCLDMDNVDRFVGIVDNAEIDGKRRDDSERVFVIWGSQPSASKAAHGGHGLADARSNLGVKTVVIDPYMTADAVKADVWLPIRPGSDTALLLAWIRYIIDTKAYDEQFVKYWTNIPCLINPETKLPYRAEEVWPDYVNPAADAAGVYDTPAYVCFDARTNSVQPLPFSAPEASPVDPVPFTTANVNGVEAKTAGQIYWEEADPWTLDAAAKTCWLDADRIKEALDLYISADFGGVSGGVFSDHQECSSTAPLGMLAIDALLGRIETPLSAFQNHGPASLTADRPTARLGEASTSFARYGLGWTTGFTKEENDRKLDKVVEGWNEKGRDGEQMRRYFFQSRCDTLGANAHKGIHQWQTCAPKELRQAITTGEPYRPRVMYEMSGNKYAVMGPSLQWKDAFDQQDFVIQQYPNMTSFTIQSVDLFLPTTEWLEYDSYEAPGTHFNRHYARCAVTHLGETVNPFVSPYQVGKSVVEHLGAENCFDPDAFKQPFFESTEAARAAWAEQMGRSSWDEMLSDIDKRYTEVPLSQYMVYKQYEGIVSDGLPRGFATMSRKVEVYSEAMLRLARTGFPYMYPYEQPSCDDYSPICVFKEPTESPLTDTEYPLVITTGRLPHFHHGTMRHAPFIRELMPVPELRINPKTAAEYGIEHLDWVKITSRRGSSHARAYLTEGIAPGVLITERFWNPECFDDTQSSITPGFEECGYNVMSADEFQNPVFATNSYRAFTVKIEKSTRPERIWIESEQFAPFMPALRDEPVTKEVF</sequence>
<dbReference type="Gene3D" id="2.40.40.20">
    <property type="match status" value="1"/>
</dbReference>
<evidence type="ECO:0000256" key="2">
    <source>
        <dbReference type="ARBA" id="ARBA00010312"/>
    </source>
</evidence>
<dbReference type="InterPro" id="IPR006963">
    <property type="entry name" value="Mopterin_OxRdtase_4Fe-4S_dom"/>
</dbReference>
<dbReference type="SUPFAM" id="SSF53706">
    <property type="entry name" value="Formate dehydrogenase/DMSO reductase, domains 1-3"/>
    <property type="match status" value="1"/>
</dbReference>
<dbReference type="Pfam" id="PF01568">
    <property type="entry name" value="Molydop_binding"/>
    <property type="match status" value="1"/>
</dbReference>
<keyword evidence="9" id="KW-0411">Iron-sulfur</keyword>
<protein>
    <submittedName>
        <fullName evidence="11">Molybdopterin dinucleotide-binding protein</fullName>
    </submittedName>
</protein>
<reference evidence="11 12" key="1">
    <citation type="journal article" date="2018" name="Elife">
        <title>Discovery and characterization of a prevalent human gut bacterial enzyme sufficient for the inactivation of a family of plant toxins.</title>
        <authorList>
            <person name="Koppel N."/>
            <person name="Bisanz J.E."/>
            <person name="Pandelia M.E."/>
            <person name="Turnbaugh P.J."/>
            <person name="Balskus E.P."/>
        </authorList>
    </citation>
    <scope>NUCLEOTIDE SEQUENCE [LARGE SCALE GENOMIC DNA]</scope>
    <source>
        <strain evidence="12">anaerobia AP69FAA</strain>
    </source>
</reference>
<evidence type="ECO:0000256" key="1">
    <source>
        <dbReference type="ARBA" id="ARBA00001942"/>
    </source>
</evidence>
<keyword evidence="8" id="KW-0408">Iron</keyword>
<organism evidence="11 12">
    <name type="scientific">Senegalimassilia anaerobia</name>
    <dbReference type="NCBI Taxonomy" id="1473216"/>
    <lineage>
        <taxon>Bacteria</taxon>
        <taxon>Bacillati</taxon>
        <taxon>Actinomycetota</taxon>
        <taxon>Coriobacteriia</taxon>
        <taxon>Coriobacteriales</taxon>
        <taxon>Coriobacteriaceae</taxon>
        <taxon>Senegalimassilia</taxon>
    </lineage>
</organism>
<dbReference type="PANTHER" id="PTHR43742">
    <property type="entry name" value="TRIMETHYLAMINE-N-OXIDE REDUCTASE"/>
    <property type="match status" value="1"/>
</dbReference>
<keyword evidence="4" id="KW-0500">Molybdenum</keyword>
<evidence type="ECO:0000313" key="12">
    <source>
        <dbReference type="Proteomes" id="UP000253792"/>
    </source>
</evidence>
<dbReference type="InterPro" id="IPR009010">
    <property type="entry name" value="Asp_de-COase-like_dom_sf"/>
</dbReference>
<name>A0A369LDM2_9ACTN</name>
<keyword evidence="5" id="KW-0479">Metal-binding</keyword>
<dbReference type="InterPro" id="IPR050612">
    <property type="entry name" value="Prok_Mopterin_Oxidored"/>
</dbReference>
<feature type="domain" description="4Fe-4S Mo/W bis-MGD-type" evidence="10">
    <location>
        <begin position="82"/>
        <end position="138"/>
    </location>
</feature>
<dbReference type="AlphaFoldDB" id="A0A369LDM2"/>
<comment type="cofactor">
    <cofactor evidence="1">
        <name>Mo-bis(molybdopterin guanine dinucleotide)</name>
        <dbReference type="ChEBI" id="CHEBI:60539"/>
    </cofactor>
</comment>
<evidence type="ECO:0000256" key="7">
    <source>
        <dbReference type="ARBA" id="ARBA00023002"/>
    </source>
</evidence>